<dbReference type="InterPro" id="IPR025660">
    <property type="entry name" value="Pept_his_AS"/>
</dbReference>
<evidence type="ECO:0000259" key="4">
    <source>
        <dbReference type="SMART" id="SM00645"/>
    </source>
</evidence>
<comment type="similarity">
    <text evidence="1">Belongs to the peptidase C1 family.</text>
</comment>
<reference evidence="5 6" key="1">
    <citation type="submission" date="2024-11" db="EMBL/GenBank/DDBJ databases">
        <title>A near-complete genome assembly of Cinchona calisaya.</title>
        <authorList>
            <person name="Lian D.C."/>
            <person name="Zhao X.W."/>
            <person name="Wei L."/>
        </authorList>
    </citation>
    <scope>NUCLEOTIDE SEQUENCE [LARGE SCALE GENOMIC DNA]</scope>
    <source>
        <tissue evidence="5">Nenye</tissue>
    </source>
</reference>
<dbReference type="InterPro" id="IPR013128">
    <property type="entry name" value="Peptidase_C1A"/>
</dbReference>
<dbReference type="InterPro" id="IPR038765">
    <property type="entry name" value="Papain-like_cys_pep_sf"/>
</dbReference>
<dbReference type="Gene3D" id="3.90.70.10">
    <property type="entry name" value="Cysteine proteinases"/>
    <property type="match status" value="1"/>
</dbReference>
<evidence type="ECO:0000256" key="1">
    <source>
        <dbReference type="ARBA" id="ARBA00008455"/>
    </source>
</evidence>
<dbReference type="PANTHER" id="PTHR12411">
    <property type="entry name" value="CYSTEINE PROTEASE FAMILY C1-RELATED"/>
    <property type="match status" value="1"/>
</dbReference>
<feature type="region of interest" description="Disordered" evidence="3">
    <location>
        <begin position="328"/>
        <end position="349"/>
    </location>
</feature>
<dbReference type="SMART" id="SM00645">
    <property type="entry name" value="Pept_C1"/>
    <property type="match status" value="1"/>
</dbReference>
<dbReference type="CDD" id="cd02248">
    <property type="entry name" value="Peptidase_C1A"/>
    <property type="match status" value="1"/>
</dbReference>
<accession>A0ABD3A208</accession>
<dbReference type="InterPro" id="IPR039417">
    <property type="entry name" value="Peptidase_C1A_papain-like"/>
</dbReference>
<dbReference type="Pfam" id="PF00112">
    <property type="entry name" value="Peptidase_C1"/>
    <property type="match status" value="1"/>
</dbReference>
<keyword evidence="6" id="KW-1185">Reference proteome</keyword>
<name>A0ABD3A208_9GENT</name>
<dbReference type="AlphaFoldDB" id="A0ABD3A208"/>
<evidence type="ECO:0000256" key="2">
    <source>
        <dbReference type="ARBA" id="ARBA00023157"/>
    </source>
</evidence>
<dbReference type="SUPFAM" id="SSF54001">
    <property type="entry name" value="Cysteine proteinases"/>
    <property type="match status" value="1"/>
</dbReference>
<dbReference type="InterPro" id="IPR000668">
    <property type="entry name" value="Peptidase_C1A_C"/>
</dbReference>
<evidence type="ECO:0000313" key="5">
    <source>
        <dbReference type="EMBL" id="KAL3523773.1"/>
    </source>
</evidence>
<organism evidence="5 6">
    <name type="scientific">Cinchona calisaya</name>
    <dbReference type="NCBI Taxonomy" id="153742"/>
    <lineage>
        <taxon>Eukaryota</taxon>
        <taxon>Viridiplantae</taxon>
        <taxon>Streptophyta</taxon>
        <taxon>Embryophyta</taxon>
        <taxon>Tracheophyta</taxon>
        <taxon>Spermatophyta</taxon>
        <taxon>Magnoliopsida</taxon>
        <taxon>eudicotyledons</taxon>
        <taxon>Gunneridae</taxon>
        <taxon>Pentapetalae</taxon>
        <taxon>asterids</taxon>
        <taxon>lamiids</taxon>
        <taxon>Gentianales</taxon>
        <taxon>Rubiaceae</taxon>
        <taxon>Cinchonoideae</taxon>
        <taxon>Cinchoneae</taxon>
        <taxon>Cinchona</taxon>
    </lineage>
</organism>
<dbReference type="EMBL" id="JBJUIK010000007">
    <property type="protein sequence ID" value="KAL3523773.1"/>
    <property type="molecule type" value="Genomic_DNA"/>
</dbReference>
<comment type="caution">
    <text evidence="5">The sequence shown here is derived from an EMBL/GenBank/DDBJ whole genome shotgun (WGS) entry which is preliminary data.</text>
</comment>
<dbReference type="PROSITE" id="PS00639">
    <property type="entry name" value="THIOL_PROTEASE_HIS"/>
    <property type="match status" value="1"/>
</dbReference>
<gene>
    <name evidence="5" type="ORF">ACH5RR_016607</name>
</gene>
<evidence type="ECO:0000313" key="6">
    <source>
        <dbReference type="Proteomes" id="UP001630127"/>
    </source>
</evidence>
<feature type="domain" description="Peptidase C1A papain C-terminal" evidence="4">
    <location>
        <begin position="61"/>
        <end position="262"/>
    </location>
</feature>
<dbReference type="Proteomes" id="UP001630127">
    <property type="component" value="Unassembled WGS sequence"/>
</dbReference>
<keyword evidence="2" id="KW-1015">Disulfide bond</keyword>
<protein>
    <recommendedName>
        <fullName evidence="4">Peptidase C1A papain C-terminal domain-containing protein</fullName>
    </recommendedName>
</protein>
<proteinExistence type="inferred from homology"/>
<evidence type="ECO:0000256" key="3">
    <source>
        <dbReference type="SAM" id="MobiDB-lite"/>
    </source>
</evidence>
<sequence>MAAPLLRKKTLTFVKGLTRATGTLTSLLSDSPTTPRKILTPTALISRTAASAHPYSRFSRIPVNHSWRKYGIIGEVQDQGREETCFPRAVLGLVESEYARRGVDVKLSLQEIVDNVEGYEGVYEWLIKNGVSSEQEYRAGEEEQDPDRDIFYIDEFRPVEANEDALIQTLLERPVVAAIRVGLDFLTYEGGILREEKVLRPDPTVRHAVQIVGFGEEGKHKYFEVKNSYGRDWGEDGYIRISRDHNGVAGVLELYDNITYPVLHASAQEILGQNLRSFPAQLTELVGTIFCSPQILSDCSQAYRLWDSASGGSTWIARLKHSSALSKSRMKKKSETSCSTGLGLKSSPW</sequence>